<dbReference type="GeneID" id="98061539"/>
<keyword evidence="2" id="KW-0732">Signal</keyword>
<dbReference type="PANTHER" id="PTHR47245">
    <property type="entry name" value="PEPTIDYLPROLYL ISOMERASE"/>
    <property type="match status" value="1"/>
</dbReference>
<proteinExistence type="predicted"/>
<reference evidence="4 5" key="1">
    <citation type="submission" date="2017-04" db="EMBL/GenBank/DDBJ databases">
        <title>Monoglobus pectinilyticus 14 draft genome.</title>
        <authorList>
            <person name="Kim C."/>
            <person name="Rosendale D.I."/>
            <person name="Kelly W.J."/>
            <person name="Tannock G.W."/>
            <person name="Patchett M.L."/>
            <person name="Jordens J.Z."/>
        </authorList>
    </citation>
    <scope>NUCLEOTIDE SEQUENCE [LARGE SCALE GENOMIC DNA]</scope>
    <source>
        <strain evidence="4 5">14</strain>
    </source>
</reference>
<dbReference type="SUPFAM" id="SSF54534">
    <property type="entry name" value="FKBP-like"/>
    <property type="match status" value="1"/>
</dbReference>
<dbReference type="Proteomes" id="UP000235589">
    <property type="component" value="Chromosome"/>
</dbReference>
<dbReference type="RefSeq" id="WP_102364642.1">
    <property type="nucleotide sequence ID" value="NZ_CP020991.1"/>
</dbReference>
<feature type="domain" description="PpiC" evidence="3">
    <location>
        <begin position="222"/>
        <end position="314"/>
    </location>
</feature>
<dbReference type="GO" id="GO:0003755">
    <property type="term" value="F:peptidyl-prolyl cis-trans isomerase activity"/>
    <property type="evidence" value="ECO:0007669"/>
    <property type="project" value="UniProtKB-KW"/>
</dbReference>
<evidence type="ECO:0000256" key="1">
    <source>
        <dbReference type="PROSITE-ProRule" id="PRU00278"/>
    </source>
</evidence>
<dbReference type="PANTHER" id="PTHR47245:SF2">
    <property type="entry name" value="PEPTIDYL-PROLYL CIS-TRANS ISOMERASE HP_0175-RELATED"/>
    <property type="match status" value="1"/>
</dbReference>
<dbReference type="OrthoDB" id="14196at2"/>
<dbReference type="PROSITE" id="PS50198">
    <property type="entry name" value="PPIC_PPIASE_2"/>
    <property type="match status" value="1"/>
</dbReference>
<dbReference type="AlphaFoldDB" id="A0A2K9NZ32"/>
<protein>
    <submittedName>
        <fullName evidence="4">Peptidyl-prolyl cis-trans isomerase PpiD</fullName>
    </submittedName>
</protein>
<dbReference type="InterPro" id="IPR000297">
    <property type="entry name" value="PPIase_PpiC"/>
</dbReference>
<gene>
    <name evidence="4" type="ORF">B9O19_00106</name>
</gene>
<evidence type="ECO:0000313" key="5">
    <source>
        <dbReference type="Proteomes" id="UP000235589"/>
    </source>
</evidence>
<keyword evidence="5" id="KW-1185">Reference proteome</keyword>
<evidence type="ECO:0000313" key="4">
    <source>
        <dbReference type="EMBL" id="AUO18291.1"/>
    </source>
</evidence>
<evidence type="ECO:0000256" key="2">
    <source>
        <dbReference type="SAM" id="SignalP"/>
    </source>
</evidence>
<accession>A0A2K9NZ32</accession>
<keyword evidence="1" id="KW-0697">Rotamase</keyword>
<keyword evidence="1 4" id="KW-0413">Isomerase</keyword>
<dbReference type="EMBL" id="CP020991">
    <property type="protein sequence ID" value="AUO18291.1"/>
    <property type="molecule type" value="Genomic_DNA"/>
</dbReference>
<dbReference type="Gene3D" id="3.10.50.40">
    <property type="match status" value="1"/>
</dbReference>
<sequence>MKKIFCKVFFCFVIIVLSSIFLMSCGKSATNPDRITDNNISENTENIEKYDGAINDGTNTVLNNDVVASVNGEELKAKDFGYYIYNNAVIQMYKEDSNTTEDVTTFDWSKTNKDGKALRDVVVENAIEDAINDVVFRQSAENSGFLISGAEKEAEELVNGSIERQGEEQFKVSANLVGVSDAETYKKIYTNISVFEGVAEDFQNNPEKYVTDISVLSNYIGNKGASVQHVLILNDTDDASQLSENVLQKAKNGEEFVELMKQYNDDTSEKESGYTFPEGEMLPSFETAAFSLKIGEISDIVESDYGFHIIKRIVGAYELQNFWRSEADVQISPNSLQMVNFYDVMDMIKEAKAKNVD</sequence>
<dbReference type="InterPro" id="IPR046357">
    <property type="entry name" value="PPIase_dom_sf"/>
</dbReference>
<dbReference type="PROSITE" id="PS51257">
    <property type="entry name" value="PROKAR_LIPOPROTEIN"/>
    <property type="match status" value="1"/>
</dbReference>
<organism evidence="4 5">
    <name type="scientific">Monoglobus pectinilyticus</name>
    <dbReference type="NCBI Taxonomy" id="1981510"/>
    <lineage>
        <taxon>Bacteria</taxon>
        <taxon>Bacillati</taxon>
        <taxon>Bacillota</taxon>
        <taxon>Clostridia</taxon>
        <taxon>Monoglobales</taxon>
        <taxon>Monoglobaceae</taxon>
        <taxon>Monoglobus</taxon>
    </lineage>
</organism>
<feature type="chain" id="PRO_5014966490" evidence="2">
    <location>
        <begin position="30"/>
        <end position="357"/>
    </location>
</feature>
<evidence type="ECO:0000259" key="3">
    <source>
        <dbReference type="PROSITE" id="PS50198"/>
    </source>
</evidence>
<dbReference type="InterPro" id="IPR050245">
    <property type="entry name" value="PrsA_foldase"/>
</dbReference>
<feature type="signal peptide" evidence="2">
    <location>
        <begin position="1"/>
        <end position="29"/>
    </location>
</feature>
<dbReference type="KEGG" id="mpec:B9O19_00106"/>
<dbReference type="Pfam" id="PF13616">
    <property type="entry name" value="Rotamase_3"/>
    <property type="match status" value="1"/>
</dbReference>
<name>A0A2K9NZ32_9FIRM</name>